<gene>
    <name evidence="1" type="ORF">LCGC14_1993060</name>
</gene>
<name>A0A0F9HIV4_9ZZZZ</name>
<comment type="caution">
    <text evidence="1">The sequence shown here is derived from an EMBL/GenBank/DDBJ whole genome shotgun (WGS) entry which is preliminary data.</text>
</comment>
<sequence>MNIEDMKKIASAAIAVADDISVESDRLRTFCFKVVDAKPSASGDFEVITLDGEKAKVSYLEMRPQLIALAESIPTKVPETEAP</sequence>
<accession>A0A0F9HIV4</accession>
<dbReference type="AlphaFoldDB" id="A0A0F9HIV4"/>
<dbReference type="EMBL" id="LAZR01022516">
    <property type="protein sequence ID" value="KKL81610.1"/>
    <property type="molecule type" value="Genomic_DNA"/>
</dbReference>
<proteinExistence type="predicted"/>
<organism evidence="1">
    <name type="scientific">marine sediment metagenome</name>
    <dbReference type="NCBI Taxonomy" id="412755"/>
    <lineage>
        <taxon>unclassified sequences</taxon>
        <taxon>metagenomes</taxon>
        <taxon>ecological metagenomes</taxon>
    </lineage>
</organism>
<reference evidence="1" key="1">
    <citation type="journal article" date="2015" name="Nature">
        <title>Complex archaea that bridge the gap between prokaryotes and eukaryotes.</title>
        <authorList>
            <person name="Spang A."/>
            <person name="Saw J.H."/>
            <person name="Jorgensen S.L."/>
            <person name="Zaremba-Niedzwiedzka K."/>
            <person name="Martijn J."/>
            <person name="Lind A.E."/>
            <person name="van Eijk R."/>
            <person name="Schleper C."/>
            <person name="Guy L."/>
            <person name="Ettema T.J."/>
        </authorList>
    </citation>
    <scope>NUCLEOTIDE SEQUENCE</scope>
</reference>
<protein>
    <submittedName>
        <fullName evidence="1">Uncharacterized protein</fullName>
    </submittedName>
</protein>
<evidence type="ECO:0000313" key="1">
    <source>
        <dbReference type="EMBL" id="KKL81610.1"/>
    </source>
</evidence>